<dbReference type="CDD" id="cd16833">
    <property type="entry name" value="YfiH"/>
    <property type="match status" value="1"/>
</dbReference>
<evidence type="ECO:0000256" key="9">
    <source>
        <dbReference type="ARBA" id="ARBA00048968"/>
    </source>
</evidence>
<keyword evidence="4" id="KW-0808">Transferase</keyword>
<comment type="similarity">
    <text evidence="3 11">Belongs to the purine nucleoside phosphorylase YfiH/LACC1 family.</text>
</comment>
<dbReference type="Pfam" id="PF02578">
    <property type="entry name" value="Cu-oxidase_4"/>
    <property type="match status" value="1"/>
</dbReference>
<comment type="catalytic activity">
    <reaction evidence="10">
        <text>S-methyl-5'-thioadenosine + phosphate = 5-(methylsulfanyl)-alpha-D-ribose 1-phosphate + adenine</text>
        <dbReference type="Rhea" id="RHEA:11852"/>
        <dbReference type="ChEBI" id="CHEBI:16708"/>
        <dbReference type="ChEBI" id="CHEBI:17509"/>
        <dbReference type="ChEBI" id="CHEBI:43474"/>
        <dbReference type="ChEBI" id="CHEBI:58533"/>
        <dbReference type="EC" id="2.4.2.28"/>
    </reaction>
    <physiologicalReaction direction="left-to-right" evidence="10">
        <dbReference type="Rhea" id="RHEA:11853"/>
    </physiologicalReaction>
</comment>
<evidence type="ECO:0000256" key="7">
    <source>
        <dbReference type="ARBA" id="ARBA00022833"/>
    </source>
</evidence>
<dbReference type="GO" id="GO:0017061">
    <property type="term" value="F:S-methyl-5-thioadenosine phosphorylase activity"/>
    <property type="evidence" value="ECO:0007669"/>
    <property type="project" value="UniProtKB-EC"/>
</dbReference>
<proteinExistence type="inferred from homology"/>
<evidence type="ECO:0000256" key="6">
    <source>
        <dbReference type="ARBA" id="ARBA00022801"/>
    </source>
</evidence>
<dbReference type="PANTHER" id="PTHR30616">
    <property type="entry name" value="UNCHARACTERIZED PROTEIN YFIH"/>
    <property type="match status" value="1"/>
</dbReference>
<evidence type="ECO:0000256" key="3">
    <source>
        <dbReference type="ARBA" id="ARBA00007353"/>
    </source>
</evidence>
<dbReference type="AlphaFoldDB" id="A5D154"/>
<accession>A5D154</accession>
<dbReference type="Proteomes" id="UP000006556">
    <property type="component" value="Chromosome"/>
</dbReference>
<evidence type="ECO:0000256" key="8">
    <source>
        <dbReference type="ARBA" id="ARBA00047989"/>
    </source>
</evidence>
<dbReference type="KEGG" id="pth:PTH_1832"/>
<keyword evidence="7" id="KW-0862">Zinc</keyword>
<evidence type="ECO:0000256" key="11">
    <source>
        <dbReference type="RuleBase" id="RU361274"/>
    </source>
</evidence>
<protein>
    <recommendedName>
        <fullName evidence="11">Purine nucleoside phosphorylase</fullName>
    </recommendedName>
</protein>
<dbReference type="SUPFAM" id="SSF64438">
    <property type="entry name" value="CNF1/YfiH-like putative cysteine hydrolases"/>
    <property type="match status" value="1"/>
</dbReference>
<dbReference type="STRING" id="370438.PTH_1832"/>
<dbReference type="eggNOG" id="COG1496">
    <property type="taxonomic scope" value="Bacteria"/>
</dbReference>
<dbReference type="NCBIfam" id="TIGR00726">
    <property type="entry name" value="peptidoglycan editing factor PgeF"/>
    <property type="match status" value="1"/>
</dbReference>
<evidence type="ECO:0000256" key="1">
    <source>
        <dbReference type="ARBA" id="ARBA00000553"/>
    </source>
</evidence>
<comment type="catalytic activity">
    <reaction evidence="1">
        <text>inosine + phosphate = alpha-D-ribose 1-phosphate + hypoxanthine</text>
        <dbReference type="Rhea" id="RHEA:27646"/>
        <dbReference type="ChEBI" id="CHEBI:17368"/>
        <dbReference type="ChEBI" id="CHEBI:17596"/>
        <dbReference type="ChEBI" id="CHEBI:43474"/>
        <dbReference type="ChEBI" id="CHEBI:57720"/>
        <dbReference type="EC" id="2.4.2.1"/>
    </reaction>
    <physiologicalReaction direction="left-to-right" evidence="1">
        <dbReference type="Rhea" id="RHEA:27647"/>
    </physiologicalReaction>
</comment>
<dbReference type="GO" id="GO:0016787">
    <property type="term" value="F:hydrolase activity"/>
    <property type="evidence" value="ECO:0007669"/>
    <property type="project" value="UniProtKB-KW"/>
</dbReference>
<dbReference type="InterPro" id="IPR011324">
    <property type="entry name" value="Cytotoxic_necrot_fac-like_cat"/>
</dbReference>
<dbReference type="GO" id="GO:0005507">
    <property type="term" value="F:copper ion binding"/>
    <property type="evidence" value="ECO:0007669"/>
    <property type="project" value="TreeGrafter"/>
</dbReference>
<dbReference type="PANTHER" id="PTHR30616:SF2">
    <property type="entry name" value="PURINE NUCLEOSIDE PHOSPHORYLASE LACC1"/>
    <property type="match status" value="1"/>
</dbReference>
<name>A5D154_PELTS</name>
<dbReference type="InterPro" id="IPR003730">
    <property type="entry name" value="Cu_polyphenol_OxRdtase"/>
</dbReference>
<keyword evidence="6" id="KW-0378">Hydrolase</keyword>
<sequence length="274" mass="29466">MFTTGVKGDIKFYTFPHLDATGIVVHCFTTRCGGVSSGPYSSLNTAFHVGDSAENVRANRALACRALGIDPAGLVAGKQVHGDVVRAVERQDRGRGAFSDEDSLPDTDALVTGVPQLPLSAYFADCVPVFLLDPVKRAVALAHAGWKGTALKIGLKTVEKMSRIFGSNPQDCLAGIGPSVGPCCYEVDDRVMIPFRKAFPDIGEIAVEAPAGRWKLNLWEANRRTLLYAGLKSENIKVARICTSCRNDLFFSYRAQGGTAGRMAALIMLKQQEG</sequence>
<evidence type="ECO:0000256" key="2">
    <source>
        <dbReference type="ARBA" id="ARBA00003215"/>
    </source>
</evidence>
<organism evidence="12 13">
    <name type="scientific">Pelotomaculum thermopropionicum (strain DSM 13744 / JCM 10971 / SI)</name>
    <dbReference type="NCBI Taxonomy" id="370438"/>
    <lineage>
        <taxon>Bacteria</taxon>
        <taxon>Bacillati</taxon>
        <taxon>Bacillota</taxon>
        <taxon>Clostridia</taxon>
        <taxon>Eubacteriales</taxon>
        <taxon>Desulfotomaculaceae</taxon>
        <taxon>Pelotomaculum</taxon>
    </lineage>
</organism>
<comment type="function">
    <text evidence="2">Purine nucleoside enzyme that catalyzes the phosphorolysis of adenosine and inosine nucleosides, yielding D-ribose 1-phosphate and the respective free bases, adenine and hypoxanthine. Also catalyzes the phosphorolysis of S-methyl-5'-thioadenosine into adenine and S-methyl-5-thio-alpha-D-ribose 1-phosphate. Also has adenosine deaminase activity.</text>
</comment>
<evidence type="ECO:0000313" key="12">
    <source>
        <dbReference type="EMBL" id="BAF60013.1"/>
    </source>
</evidence>
<dbReference type="InterPro" id="IPR038371">
    <property type="entry name" value="Cu_polyphenol_OxRdtase_sf"/>
</dbReference>
<evidence type="ECO:0000313" key="13">
    <source>
        <dbReference type="Proteomes" id="UP000006556"/>
    </source>
</evidence>
<reference evidence="13" key="1">
    <citation type="journal article" date="2008" name="Genome Res.">
        <title>The genome of Pelotomaculum thermopropionicum reveals niche-associated evolution in anaerobic microbiota.</title>
        <authorList>
            <person name="Kosaka T."/>
            <person name="Kato S."/>
            <person name="Shimoyama T."/>
            <person name="Ishii S."/>
            <person name="Abe T."/>
            <person name="Watanabe K."/>
        </authorList>
    </citation>
    <scope>NUCLEOTIDE SEQUENCE [LARGE SCALE GENOMIC DNA]</scope>
    <source>
        <strain evidence="13">DSM 13744 / JCM 10971 / SI</strain>
    </source>
</reference>
<dbReference type="HOGENOM" id="CLU_065784_0_0_9"/>
<dbReference type="EMBL" id="AP009389">
    <property type="protein sequence ID" value="BAF60013.1"/>
    <property type="molecule type" value="Genomic_DNA"/>
</dbReference>
<comment type="catalytic activity">
    <reaction evidence="9">
        <text>adenosine + phosphate = alpha-D-ribose 1-phosphate + adenine</text>
        <dbReference type="Rhea" id="RHEA:27642"/>
        <dbReference type="ChEBI" id="CHEBI:16335"/>
        <dbReference type="ChEBI" id="CHEBI:16708"/>
        <dbReference type="ChEBI" id="CHEBI:43474"/>
        <dbReference type="ChEBI" id="CHEBI:57720"/>
        <dbReference type="EC" id="2.4.2.1"/>
    </reaction>
    <physiologicalReaction direction="left-to-right" evidence="9">
        <dbReference type="Rhea" id="RHEA:27643"/>
    </physiologicalReaction>
</comment>
<gene>
    <name evidence="12" type="ordered locus">PTH_1832</name>
</gene>
<evidence type="ECO:0000256" key="5">
    <source>
        <dbReference type="ARBA" id="ARBA00022723"/>
    </source>
</evidence>
<keyword evidence="5" id="KW-0479">Metal-binding</keyword>
<evidence type="ECO:0000256" key="10">
    <source>
        <dbReference type="ARBA" id="ARBA00049893"/>
    </source>
</evidence>
<dbReference type="Gene3D" id="3.60.140.10">
    <property type="entry name" value="CNF1/YfiH-like putative cysteine hydrolases"/>
    <property type="match status" value="1"/>
</dbReference>
<keyword evidence="13" id="KW-1185">Reference proteome</keyword>
<evidence type="ECO:0000256" key="4">
    <source>
        <dbReference type="ARBA" id="ARBA00022679"/>
    </source>
</evidence>
<comment type="catalytic activity">
    <reaction evidence="8">
        <text>adenosine + H2O + H(+) = inosine + NH4(+)</text>
        <dbReference type="Rhea" id="RHEA:24408"/>
        <dbReference type="ChEBI" id="CHEBI:15377"/>
        <dbReference type="ChEBI" id="CHEBI:15378"/>
        <dbReference type="ChEBI" id="CHEBI:16335"/>
        <dbReference type="ChEBI" id="CHEBI:17596"/>
        <dbReference type="ChEBI" id="CHEBI:28938"/>
        <dbReference type="EC" id="3.5.4.4"/>
    </reaction>
    <physiologicalReaction direction="left-to-right" evidence="8">
        <dbReference type="Rhea" id="RHEA:24409"/>
    </physiologicalReaction>
</comment>